<feature type="region of interest" description="Disordered" evidence="1">
    <location>
        <begin position="84"/>
        <end position="159"/>
    </location>
</feature>
<dbReference type="Proteomes" id="UP000631114">
    <property type="component" value="Unassembled WGS sequence"/>
</dbReference>
<gene>
    <name evidence="2" type="ORF">IFM89_038861</name>
</gene>
<evidence type="ECO:0000313" key="3">
    <source>
        <dbReference type="Proteomes" id="UP000631114"/>
    </source>
</evidence>
<evidence type="ECO:0000256" key="1">
    <source>
        <dbReference type="SAM" id="MobiDB-lite"/>
    </source>
</evidence>
<proteinExistence type="predicted"/>
<comment type="caution">
    <text evidence="2">The sequence shown here is derived from an EMBL/GenBank/DDBJ whole genome shotgun (WGS) entry which is preliminary data.</text>
</comment>
<dbReference type="AlphaFoldDB" id="A0A835I7P7"/>
<evidence type="ECO:0000313" key="2">
    <source>
        <dbReference type="EMBL" id="KAF9612291.1"/>
    </source>
</evidence>
<reference evidence="2 3" key="1">
    <citation type="submission" date="2020-10" db="EMBL/GenBank/DDBJ databases">
        <title>The Coptis chinensis genome and diversification of protoberbering-type alkaloids.</title>
        <authorList>
            <person name="Wang B."/>
            <person name="Shu S."/>
            <person name="Song C."/>
            <person name="Liu Y."/>
        </authorList>
    </citation>
    <scope>NUCLEOTIDE SEQUENCE [LARGE SCALE GENOMIC DNA]</scope>
    <source>
        <strain evidence="2">HL-2020</strain>
        <tissue evidence="2">Leaf</tissue>
    </source>
</reference>
<keyword evidence="3" id="KW-1185">Reference proteome</keyword>
<protein>
    <submittedName>
        <fullName evidence="2">Uncharacterized protein</fullName>
    </submittedName>
</protein>
<feature type="compositionally biased region" description="Gly residues" evidence="1">
    <location>
        <begin position="114"/>
        <end position="140"/>
    </location>
</feature>
<feature type="non-terminal residue" evidence="2">
    <location>
        <position position="1"/>
    </location>
</feature>
<sequence length="159" mass="17127">MEPQVASNVQFLDSSKKIWLSLQDSYSQEKNISRIYEIFEKMFATKQVGRPLAEYYSTLKEYKVFKDQILVGEKLPTSSNAFSRLSRASVEHSTPSAPFEASALISSAENRGGSRSGSRGGGRSGSRGGGRSGGRGGCVGHGAIFSPSGRGSAPREDRK</sequence>
<dbReference type="OrthoDB" id="1418408at2759"/>
<name>A0A835I7P7_9MAGN</name>
<dbReference type="EMBL" id="JADFTS010000004">
    <property type="protein sequence ID" value="KAF9612291.1"/>
    <property type="molecule type" value="Genomic_DNA"/>
</dbReference>
<accession>A0A835I7P7</accession>
<organism evidence="2 3">
    <name type="scientific">Coptis chinensis</name>
    <dbReference type="NCBI Taxonomy" id="261450"/>
    <lineage>
        <taxon>Eukaryota</taxon>
        <taxon>Viridiplantae</taxon>
        <taxon>Streptophyta</taxon>
        <taxon>Embryophyta</taxon>
        <taxon>Tracheophyta</taxon>
        <taxon>Spermatophyta</taxon>
        <taxon>Magnoliopsida</taxon>
        <taxon>Ranunculales</taxon>
        <taxon>Ranunculaceae</taxon>
        <taxon>Coptidoideae</taxon>
        <taxon>Coptis</taxon>
    </lineage>
</organism>